<protein>
    <submittedName>
        <fullName evidence="2">Helix-turn-helix transcriptional regulator</fullName>
    </submittedName>
</protein>
<dbReference type="PROSITE" id="PS50943">
    <property type="entry name" value="HTH_CROC1"/>
    <property type="match status" value="1"/>
</dbReference>
<dbReference type="Pfam" id="PF13560">
    <property type="entry name" value="HTH_31"/>
    <property type="match status" value="1"/>
</dbReference>
<gene>
    <name evidence="2" type="ORF">O3P16_02210</name>
</gene>
<feature type="domain" description="HTH cro/C1-type" evidence="1">
    <location>
        <begin position="17"/>
        <end position="74"/>
    </location>
</feature>
<name>A0ABT4UFR0_9BACT</name>
<evidence type="ECO:0000259" key="1">
    <source>
        <dbReference type="PROSITE" id="PS50943"/>
    </source>
</evidence>
<dbReference type="Proteomes" id="UP001210231">
    <property type="component" value="Unassembled WGS sequence"/>
</dbReference>
<proteinExistence type="predicted"/>
<dbReference type="InterPro" id="IPR010982">
    <property type="entry name" value="Lambda_DNA-bd_dom_sf"/>
</dbReference>
<dbReference type="SUPFAM" id="SSF47413">
    <property type="entry name" value="lambda repressor-like DNA-binding domains"/>
    <property type="match status" value="1"/>
</dbReference>
<comment type="caution">
    <text evidence="2">The sequence shown here is derived from an EMBL/GenBank/DDBJ whole genome shotgun (WGS) entry which is preliminary data.</text>
</comment>
<reference evidence="2 3" key="1">
    <citation type="submission" date="2022-12" db="EMBL/GenBank/DDBJ databases">
        <title>Chitinophagaceae gen. sp. nov., a new member of the family Chitinophagaceae, isolated from soil in a chemical factory.</title>
        <authorList>
            <person name="Ke Z."/>
        </authorList>
    </citation>
    <scope>NUCLEOTIDE SEQUENCE [LARGE SCALE GENOMIC DNA]</scope>
    <source>
        <strain evidence="2 3">LY-5</strain>
    </source>
</reference>
<dbReference type="SMART" id="SM00530">
    <property type="entry name" value="HTH_XRE"/>
    <property type="match status" value="1"/>
</dbReference>
<dbReference type="EMBL" id="JAQGEF010000002">
    <property type="protein sequence ID" value="MDA3613605.1"/>
    <property type="molecule type" value="Genomic_DNA"/>
</dbReference>
<dbReference type="Gene3D" id="1.10.260.40">
    <property type="entry name" value="lambda repressor-like DNA-binding domains"/>
    <property type="match status" value="1"/>
</dbReference>
<keyword evidence="3" id="KW-1185">Reference proteome</keyword>
<evidence type="ECO:0000313" key="2">
    <source>
        <dbReference type="EMBL" id="MDA3613605.1"/>
    </source>
</evidence>
<organism evidence="2 3">
    <name type="scientific">Polluticaenibacter yanchengensis</name>
    <dbReference type="NCBI Taxonomy" id="3014562"/>
    <lineage>
        <taxon>Bacteria</taxon>
        <taxon>Pseudomonadati</taxon>
        <taxon>Bacteroidota</taxon>
        <taxon>Chitinophagia</taxon>
        <taxon>Chitinophagales</taxon>
        <taxon>Chitinophagaceae</taxon>
        <taxon>Polluticaenibacter</taxon>
    </lineage>
</organism>
<dbReference type="RefSeq" id="WP_407029934.1">
    <property type="nucleotide sequence ID" value="NZ_JAQGEF010000002.1"/>
</dbReference>
<evidence type="ECO:0000313" key="3">
    <source>
        <dbReference type="Proteomes" id="UP001210231"/>
    </source>
</evidence>
<accession>A0ABT4UFR0</accession>
<sequence>MKQIKNDVLVRAIAIVFKRLREKTGLSQEKVMDDLKIDKGLSLHVGRLETAKINPTISTIDALCVYYNISLSNFFKLVEKEIQG</sequence>
<dbReference type="CDD" id="cd00093">
    <property type="entry name" value="HTH_XRE"/>
    <property type="match status" value="1"/>
</dbReference>
<dbReference type="InterPro" id="IPR001387">
    <property type="entry name" value="Cro/C1-type_HTH"/>
</dbReference>